<dbReference type="AlphaFoldDB" id="A0A6P8ZMB7"/>
<dbReference type="OrthoDB" id="10062343at2759"/>
<sequence length="634" mass="72078">MIQAAEKQHDYLNFSLREVCEDSADLTEMISGLKTEFHKTADRAKKIQILSVLPTSWSREKICQKFDCSVNMVRVTKALVESEGILAVPKPKQGRPLNEETVKSILGFYYADEVSRPMPGQRDYKSGKRVHKQKRLLLCTVNELYSMFCKKYPGKVSFSKFASLRPPECVSAGASGTHSVCVCAIHQNTELMAKGGGIRRKKKKSVSEQDAEVSELDEKDGEAQITFEDCVDMLMCTSKSDDCYMDKCLDCPDPEILRVFLAAHFEELSLDSVMFQQWMNVDRCSLETLVKSIDNYIDDFTDKLLEYKKHNFIAKKQAAALKECKANLKVGEVLTLGDFSENYSFLIQDAIQGFHWNNDQATLHPFVNYFRRTEEAEIEFCTLIVISDELKHNTAAVHAFQERLLKYLEEKIGRKVKKIFYWSDGAAAQYKNRKNVSNVANHQGDFLIVAEWHFFPTSHGKTLCDATAGAAKRSAAEESKRRVDEEPIANPVQLYNYLKGSSKSMDYTFVSKFKIECHNQKYHDRMENATLVPGIRSIHAIIPVSETLVQTKEYSLSSHVKMSDITPQPKAQGSSEAKPKRKRAKKNQSGESNEPESEAEPKRKRAKKNQSSESNEPESEAEPKRKRAKKNQSR</sequence>
<feature type="compositionally biased region" description="Polar residues" evidence="1">
    <location>
        <begin position="560"/>
        <end position="575"/>
    </location>
</feature>
<dbReference type="InParanoid" id="A0A6P8ZMB7"/>
<dbReference type="GeneID" id="117644802"/>
<dbReference type="PANTHER" id="PTHR46601:SF1">
    <property type="entry name" value="ADF-H DOMAIN-CONTAINING PROTEIN"/>
    <property type="match status" value="1"/>
</dbReference>
<reference evidence="3" key="1">
    <citation type="submission" date="2025-08" db="UniProtKB">
        <authorList>
            <consortium name="RefSeq"/>
        </authorList>
    </citation>
    <scope>IDENTIFICATION</scope>
    <source>
        <tissue evidence="3">Total insect</tissue>
    </source>
</reference>
<evidence type="ECO:0000256" key="1">
    <source>
        <dbReference type="SAM" id="MobiDB-lite"/>
    </source>
</evidence>
<feature type="region of interest" description="Disordered" evidence="1">
    <location>
        <begin position="560"/>
        <end position="634"/>
    </location>
</feature>
<dbReference type="RefSeq" id="XP_034240324.1">
    <property type="nucleotide sequence ID" value="XM_034384433.1"/>
</dbReference>
<name>A0A6P8ZMB7_THRPL</name>
<gene>
    <name evidence="3" type="primary">LOC117644802</name>
</gene>
<accession>A0A6P8ZMB7</accession>
<keyword evidence="2" id="KW-1185">Reference proteome</keyword>
<evidence type="ECO:0000313" key="2">
    <source>
        <dbReference type="Proteomes" id="UP000515158"/>
    </source>
</evidence>
<organism evidence="3">
    <name type="scientific">Thrips palmi</name>
    <name type="common">Melon thrips</name>
    <dbReference type="NCBI Taxonomy" id="161013"/>
    <lineage>
        <taxon>Eukaryota</taxon>
        <taxon>Metazoa</taxon>
        <taxon>Ecdysozoa</taxon>
        <taxon>Arthropoda</taxon>
        <taxon>Hexapoda</taxon>
        <taxon>Insecta</taxon>
        <taxon>Pterygota</taxon>
        <taxon>Neoptera</taxon>
        <taxon>Paraneoptera</taxon>
        <taxon>Thysanoptera</taxon>
        <taxon>Terebrantia</taxon>
        <taxon>Thripoidea</taxon>
        <taxon>Thripidae</taxon>
        <taxon>Thrips</taxon>
    </lineage>
</organism>
<evidence type="ECO:0000313" key="3">
    <source>
        <dbReference type="RefSeq" id="XP_034240324.1"/>
    </source>
</evidence>
<feature type="compositionally biased region" description="Basic residues" evidence="1">
    <location>
        <begin position="624"/>
        <end position="634"/>
    </location>
</feature>
<dbReference type="KEGG" id="tpal:117644802"/>
<dbReference type="PANTHER" id="PTHR46601">
    <property type="entry name" value="ULP_PROTEASE DOMAIN-CONTAINING PROTEIN"/>
    <property type="match status" value="1"/>
</dbReference>
<proteinExistence type="predicted"/>
<protein>
    <submittedName>
        <fullName evidence="3">Uncharacterized protein LOC117644802</fullName>
    </submittedName>
</protein>
<dbReference type="Proteomes" id="UP000515158">
    <property type="component" value="Unplaced"/>
</dbReference>